<feature type="non-terminal residue" evidence="1">
    <location>
        <position position="1"/>
    </location>
</feature>
<evidence type="ECO:0000313" key="1">
    <source>
        <dbReference type="EMBL" id="GFD39736.1"/>
    </source>
</evidence>
<accession>A0A699W226</accession>
<organism evidence="1">
    <name type="scientific">Tanacetum cinerariifolium</name>
    <name type="common">Dalmatian daisy</name>
    <name type="synonym">Chrysanthemum cinerariifolium</name>
    <dbReference type="NCBI Taxonomy" id="118510"/>
    <lineage>
        <taxon>Eukaryota</taxon>
        <taxon>Viridiplantae</taxon>
        <taxon>Streptophyta</taxon>
        <taxon>Embryophyta</taxon>
        <taxon>Tracheophyta</taxon>
        <taxon>Spermatophyta</taxon>
        <taxon>Magnoliopsida</taxon>
        <taxon>eudicotyledons</taxon>
        <taxon>Gunneridae</taxon>
        <taxon>Pentapetalae</taxon>
        <taxon>asterids</taxon>
        <taxon>campanulids</taxon>
        <taxon>Asterales</taxon>
        <taxon>Asteraceae</taxon>
        <taxon>Asteroideae</taxon>
        <taxon>Anthemideae</taxon>
        <taxon>Anthemidinae</taxon>
        <taxon>Tanacetum</taxon>
    </lineage>
</organism>
<feature type="non-terminal residue" evidence="1">
    <location>
        <position position="113"/>
    </location>
</feature>
<sequence length="113" mass="11319">KQGVVLLYVDLVELGGGQAGGAPLHVGAGEEAGGHRQAPKRNAVGGAGFVVGFGVAGLEGRLVGRGAGPAQNGRFRIISDERVVARVGIHQVAQLGLRAQATRRNAVGAVGHA</sequence>
<reference evidence="1" key="1">
    <citation type="journal article" date="2019" name="Sci. Rep.">
        <title>Draft genome of Tanacetum cinerariifolium, the natural source of mosquito coil.</title>
        <authorList>
            <person name="Yamashiro T."/>
            <person name="Shiraishi A."/>
            <person name="Satake H."/>
            <person name="Nakayama K."/>
        </authorList>
    </citation>
    <scope>NUCLEOTIDE SEQUENCE</scope>
</reference>
<protein>
    <submittedName>
        <fullName evidence="1">Uncharacterized protein</fullName>
    </submittedName>
</protein>
<gene>
    <name evidence="1" type="ORF">Tci_911705</name>
</gene>
<dbReference type="AlphaFoldDB" id="A0A699W226"/>
<dbReference type="EMBL" id="BKCJ011521152">
    <property type="protein sequence ID" value="GFD39736.1"/>
    <property type="molecule type" value="Genomic_DNA"/>
</dbReference>
<name>A0A699W226_TANCI</name>
<comment type="caution">
    <text evidence="1">The sequence shown here is derived from an EMBL/GenBank/DDBJ whole genome shotgun (WGS) entry which is preliminary data.</text>
</comment>
<proteinExistence type="predicted"/>